<dbReference type="AlphaFoldDB" id="A0A1T5NNG7"/>
<dbReference type="STRING" id="393003.SAMN05660461_2364"/>
<dbReference type="PROSITE" id="PS51257">
    <property type="entry name" value="PROKAR_LIPOPROTEIN"/>
    <property type="match status" value="1"/>
</dbReference>
<dbReference type="Proteomes" id="UP000190166">
    <property type="component" value="Unassembled WGS sequence"/>
</dbReference>
<protein>
    <recommendedName>
        <fullName evidence="3">DUF4249 domain-containing protein</fullName>
    </recommendedName>
</protein>
<accession>A0A1T5NNG7</accession>
<name>A0A1T5NNG7_9BACT</name>
<proteinExistence type="predicted"/>
<dbReference type="RefSeq" id="WP_159454279.1">
    <property type="nucleotide sequence ID" value="NZ_FUZZ01000001.1"/>
</dbReference>
<dbReference type="Pfam" id="PF14054">
    <property type="entry name" value="DUF4249"/>
    <property type="match status" value="1"/>
</dbReference>
<reference evidence="1 2" key="1">
    <citation type="submission" date="2017-02" db="EMBL/GenBank/DDBJ databases">
        <authorList>
            <person name="Peterson S.W."/>
        </authorList>
    </citation>
    <scope>NUCLEOTIDE SEQUENCE [LARGE SCALE GENOMIC DNA]</scope>
    <source>
        <strain evidence="1 2">DSM 18108</strain>
    </source>
</reference>
<dbReference type="InterPro" id="IPR025345">
    <property type="entry name" value="DUF4249"/>
</dbReference>
<dbReference type="EMBL" id="FUZZ01000001">
    <property type="protein sequence ID" value="SKD01955.1"/>
    <property type="molecule type" value="Genomic_DNA"/>
</dbReference>
<sequence>MKYFFVGAIGLSMLLSACEKREEIKLPYEGDKIVVNTLIQPDSVIYIRVTRSVPSNVYNDAGYNDIPGATVTLTANEASVLPLQVQTIKGLSYYVSSQKAILGQQYKVAVSAAGLQAVTGTDTLPPAPLVSKPGAQRGSSRVQFTLQDLPASADYYRIRIYMTDAATGLGAFLLFRLDPAFNNNMVEYFSKGNYNSLIMNDERFNGKPVNFVLQTADPIMNAGEITVEVSALTNNTYRYFSTLAAQRDAGTTLGSHVRVFTNVTNGYGIVGGINTRKMIVKIP</sequence>
<organism evidence="1 2">
    <name type="scientific">Chitinophaga ginsengisegetis</name>
    <dbReference type="NCBI Taxonomy" id="393003"/>
    <lineage>
        <taxon>Bacteria</taxon>
        <taxon>Pseudomonadati</taxon>
        <taxon>Bacteroidota</taxon>
        <taxon>Chitinophagia</taxon>
        <taxon>Chitinophagales</taxon>
        <taxon>Chitinophagaceae</taxon>
        <taxon>Chitinophaga</taxon>
    </lineage>
</organism>
<evidence type="ECO:0000313" key="2">
    <source>
        <dbReference type="Proteomes" id="UP000190166"/>
    </source>
</evidence>
<evidence type="ECO:0000313" key="1">
    <source>
        <dbReference type="EMBL" id="SKD01955.1"/>
    </source>
</evidence>
<gene>
    <name evidence="1" type="ORF">SAMN05660461_2364</name>
</gene>
<evidence type="ECO:0008006" key="3">
    <source>
        <dbReference type="Google" id="ProtNLM"/>
    </source>
</evidence>
<keyword evidence="2" id="KW-1185">Reference proteome</keyword>